<keyword evidence="3" id="KW-1185">Reference proteome</keyword>
<reference evidence="2" key="1">
    <citation type="submission" date="2023-07" db="EMBL/GenBank/DDBJ databases">
        <title>draft genome sequence of fig (Ficus carica).</title>
        <authorList>
            <person name="Takahashi T."/>
            <person name="Nishimura K."/>
        </authorList>
    </citation>
    <scope>NUCLEOTIDE SEQUENCE</scope>
</reference>
<accession>A0AA87YVZ9</accession>
<comment type="caution">
    <text evidence="2">The sequence shown here is derived from an EMBL/GenBank/DDBJ whole genome shotgun (WGS) entry which is preliminary data.</text>
</comment>
<evidence type="ECO:0000313" key="3">
    <source>
        <dbReference type="Proteomes" id="UP001187192"/>
    </source>
</evidence>
<sequence length="103" mass="11120">MASTALLRTLFMQKITTSSEIHRQVPICKPYYIDSASNTIGSTWPYSSKIPPITRGGGQKINSTDDVAVTENKDSSANSTINQKDGKKNGGNVTDASEKTPEK</sequence>
<dbReference type="AlphaFoldDB" id="A0AA87YVZ9"/>
<gene>
    <name evidence="2" type="ORF">TIFTF001_045271</name>
</gene>
<name>A0AA87YVZ9_FICCA</name>
<dbReference type="EMBL" id="BTGU01003841">
    <property type="protein sequence ID" value="GMN20030.1"/>
    <property type="molecule type" value="Genomic_DNA"/>
</dbReference>
<proteinExistence type="predicted"/>
<feature type="region of interest" description="Disordered" evidence="1">
    <location>
        <begin position="70"/>
        <end position="103"/>
    </location>
</feature>
<evidence type="ECO:0000313" key="2">
    <source>
        <dbReference type="EMBL" id="GMN20030.1"/>
    </source>
</evidence>
<dbReference type="Proteomes" id="UP001187192">
    <property type="component" value="Unassembled WGS sequence"/>
</dbReference>
<organism evidence="2 3">
    <name type="scientific">Ficus carica</name>
    <name type="common">Common fig</name>
    <dbReference type="NCBI Taxonomy" id="3494"/>
    <lineage>
        <taxon>Eukaryota</taxon>
        <taxon>Viridiplantae</taxon>
        <taxon>Streptophyta</taxon>
        <taxon>Embryophyta</taxon>
        <taxon>Tracheophyta</taxon>
        <taxon>Spermatophyta</taxon>
        <taxon>Magnoliopsida</taxon>
        <taxon>eudicotyledons</taxon>
        <taxon>Gunneridae</taxon>
        <taxon>Pentapetalae</taxon>
        <taxon>rosids</taxon>
        <taxon>fabids</taxon>
        <taxon>Rosales</taxon>
        <taxon>Moraceae</taxon>
        <taxon>Ficeae</taxon>
        <taxon>Ficus</taxon>
    </lineage>
</organism>
<evidence type="ECO:0000256" key="1">
    <source>
        <dbReference type="SAM" id="MobiDB-lite"/>
    </source>
</evidence>
<protein>
    <submittedName>
        <fullName evidence="2">Uncharacterized protein</fullName>
    </submittedName>
</protein>